<name>A0A6A6QRL5_9PEZI</name>
<organism evidence="9 10">
    <name type="scientific">Lophium mytilinum</name>
    <dbReference type="NCBI Taxonomy" id="390894"/>
    <lineage>
        <taxon>Eukaryota</taxon>
        <taxon>Fungi</taxon>
        <taxon>Dikarya</taxon>
        <taxon>Ascomycota</taxon>
        <taxon>Pezizomycotina</taxon>
        <taxon>Dothideomycetes</taxon>
        <taxon>Pleosporomycetidae</taxon>
        <taxon>Mytilinidiales</taxon>
        <taxon>Mytilinidiaceae</taxon>
        <taxon>Lophium</taxon>
    </lineage>
</organism>
<keyword evidence="4 6" id="KW-1133">Transmembrane helix</keyword>
<feature type="region of interest" description="Disordered" evidence="7">
    <location>
        <begin position="349"/>
        <end position="392"/>
    </location>
</feature>
<gene>
    <name evidence="9" type="ORF">BU16DRAFT_464850</name>
</gene>
<accession>A0A6A6QRL5</accession>
<evidence type="ECO:0000256" key="7">
    <source>
        <dbReference type="SAM" id="MobiDB-lite"/>
    </source>
</evidence>
<feature type="region of interest" description="Disordered" evidence="7">
    <location>
        <begin position="1"/>
        <end position="49"/>
    </location>
</feature>
<dbReference type="EMBL" id="MU004192">
    <property type="protein sequence ID" value="KAF2493517.1"/>
    <property type="molecule type" value="Genomic_DNA"/>
</dbReference>
<keyword evidence="5 6" id="KW-0472">Membrane</keyword>
<evidence type="ECO:0000313" key="10">
    <source>
        <dbReference type="Proteomes" id="UP000799750"/>
    </source>
</evidence>
<feature type="compositionally biased region" description="Polar residues" evidence="7">
    <location>
        <begin position="349"/>
        <end position="359"/>
    </location>
</feature>
<keyword evidence="10" id="KW-1185">Reference proteome</keyword>
<feature type="transmembrane region" description="Helical" evidence="6">
    <location>
        <begin position="253"/>
        <end position="270"/>
    </location>
</feature>
<dbReference type="PROSITE" id="PS50845">
    <property type="entry name" value="RETICULON"/>
    <property type="match status" value="1"/>
</dbReference>
<evidence type="ECO:0000256" key="5">
    <source>
        <dbReference type="ARBA" id="ARBA00023136"/>
    </source>
</evidence>
<dbReference type="InterPro" id="IPR003388">
    <property type="entry name" value="Reticulon"/>
</dbReference>
<evidence type="ECO:0000259" key="8">
    <source>
        <dbReference type="PROSITE" id="PS50845"/>
    </source>
</evidence>
<keyword evidence="3 6" id="KW-0256">Endoplasmic reticulum</keyword>
<evidence type="ECO:0000256" key="6">
    <source>
        <dbReference type="RuleBase" id="RU363132"/>
    </source>
</evidence>
<keyword evidence="2 6" id="KW-0812">Transmembrane</keyword>
<dbReference type="OrthoDB" id="567788at2759"/>
<proteinExistence type="predicted"/>
<dbReference type="GO" id="GO:0005789">
    <property type="term" value="C:endoplasmic reticulum membrane"/>
    <property type="evidence" value="ECO:0007669"/>
    <property type="project" value="UniProtKB-SubCell"/>
</dbReference>
<feature type="transmembrane region" description="Helical" evidence="6">
    <location>
        <begin position="158"/>
        <end position="179"/>
    </location>
</feature>
<dbReference type="AlphaFoldDB" id="A0A6A6QRL5"/>
<evidence type="ECO:0000256" key="2">
    <source>
        <dbReference type="ARBA" id="ARBA00022692"/>
    </source>
</evidence>
<dbReference type="Proteomes" id="UP000799750">
    <property type="component" value="Unassembled WGS sequence"/>
</dbReference>
<evidence type="ECO:0000313" key="9">
    <source>
        <dbReference type="EMBL" id="KAF2493517.1"/>
    </source>
</evidence>
<sequence length="392" mass="42641">MSEAPHIELNTSGFPDLDPSAPSNLDSYSNGNSTANGGNTVESTKNSVLDSKTQLTRCLTVLSAPPTRPTFSEPDHHKAARSAMNSVASHPATQQAKDTFNNGPIAQSVKDEGAKTKNDFAELANSRVTPEQPAATGQPLTHYHSLFYRLLSWKNPRATAIAFAASVLFIFAARYINILRYTFKGIYIVLGVSAATEIASKSVIGNGIVSQSLRPRKYFMIPKASLERALDDAEQFINFFVVEAQRIVFAENVYVTVGAFLSAFVSYFLIKFVPLWGLSLITTSVAYLAPLVYIKNKEAIDGQLQQASHIANQQAKQIKDLAATHTGNAAKTFQNYAGEYSNKAQSTINQYRGRSTSPEVSVKKEDFPTAPRDTPIPTTEHSAPAPVAEPAY</sequence>
<reference evidence="9" key="1">
    <citation type="journal article" date="2020" name="Stud. Mycol.">
        <title>101 Dothideomycetes genomes: a test case for predicting lifestyles and emergence of pathogens.</title>
        <authorList>
            <person name="Haridas S."/>
            <person name="Albert R."/>
            <person name="Binder M."/>
            <person name="Bloem J."/>
            <person name="Labutti K."/>
            <person name="Salamov A."/>
            <person name="Andreopoulos B."/>
            <person name="Baker S."/>
            <person name="Barry K."/>
            <person name="Bills G."/>
            <person name="Bluhm B."/>
            <person name="Cannon C."/>
            <person name="Castanera R."/>
            <person name="Culley D."/>
            <person name="Daum C."/>
            <person name="Ezra D."/>
            <person name="Gonzalez J."/>
            <person name="Henrissat B."/>
            <person name="Kuo A."/>
            <person name="Liang C."/>
            <person name="Lipzen A."/>
            <person name="Lutzoni F."/>
            <person name="Magnuson J."/>
            <person name="Mondo S."/>
            <person name="Nolan M."/>
            <person name="Ohm R."/>
            <person name="Pangilinan J."/>
            <person name="Park H.-J."/>
            <person name="Ramirez L."/>
            <person name="Alfaro M."/>
            <person name="Sun H."/>
            <person name="Tritt A."/>
            <person name="Yoshinaga Y."/>
            <person name="Zwiers L.-H."/>
            <person name="Turgeon B."/>
            <person name="Goodwin S."/>
            <person name="Spatafora J."/>
            <person name="Crous P."/>
            <person name="Grigoriev I."/>
        </authorList>
    </citation>
    <scope>NUCLEOTIDE SEQUENCE</scope>
    <source>
        <strain evidence="9">CBS 269.34</strain>
    </source>
</reference>
<protein>
    <recommendedName>
        <fullName evidence="6">Reticulon-like protein</fullName>
    </recommendedName>
</protein>
<comment type="subcellular location">
    <subcellularLocation>
        <location evidence="1 6">Endoplasmic reticulum membrane</location>
        <topology evidence="1 6">Multi-pass membrane protein</topology>
    </subcellularLocation>
</comment>
<dbReference type="Pfam" id="PF02453">
    <property type="entry name" value="Reticulon"/>
    <property type="match status" value="1"/>
</dbReference>
<evidence type="ECO:0000256" key="4">
    <source>
        <dbReference type="ARBA" id="ARBA00022989"/>
    </source>
</evidence>
<feature type="compositionally biased region" description="Low complexity" evidence="7">
    <location>
        <begin position="29"/>
        <end position="40"/>
    </location>
</feature>
<feature type="domain" description="Reticulon" evidence="8">
    <location>
        <begin position="147"/>
        <end position="345"/>
    </location>
</feature>
<evidence type="ECO:0000256" key="3">
    <source>
        <dbReference type="ARBA" id="ARBA00022824"/>
    </source>
</evidence>
<feature type="transmembrane region" description="Helical" evidence="6">
    <location>
        <begin position="276"/>
        <end position="294"/>
    </location>
</feature>
<evidence type="ECO:0000256" key="1">
    <source>
        <dbReference type="ARBA" id="ARBA00004477"/>
    </source>
</evidence>